<organism evidence="4 5">
    <name type="scientific">Streptomyces synnematoformans</name>
    <dbReference type="NCBI Taxonomy" id="415721"/>
    <lineage>
        <taxon>Bacteria</taxon>
        <taxon>Bacillati</taxon>
        <taxon>Actinomycetota</taxon>
        <taxon>Actinomycetes</taxon>
        <taxon>Kitasatosporales</taxon>
        <taxon>Streptomycetaceae</taxon>
        <taxon>Streptomyces</taxon>
    </lineage>
</organism>
<evidence type="ECO:0000313" key="4">
    <source>
        <dbReference type="EMBL" id="GAA2114863.1"/>
    </source>
</evidence>
<accession>A0ABP5JD98</accession>
<dbReference type="Pfam" id="PF17940">
    <property type="entry name" value="TetR_C_31"/>
    <property type="match status" value="1"/>
</dbReference>
<sequence length="195" mass="21194">MEQGVTRRKAEPVTDGRRARGLRRRAEIIEATLRVVQRDGAGGVTHRTVAREADVPTSLTAYYFATLDDLLVAALSTVADEYTHQLDEIIEGEGDDLDGLAALVASAGGDGRKRALAERELSTLAARRPALRPVARRWRDVVARIGARHTSDPRAVDALVAATDGLCADILLTDARPDVRRIRAVLAHSLRTDED</sequence>
<feature type="domain" description="HTH tetR-type" evidence="3">
    <location>
        <begin position="22"/>
        <end position="82"/>
    </location>
</feature>
<comment type="caution">
    <text evidence="4">The sequence shown here is derived from an EMBL/GenBank/DDBJ whole genome shotgun (WGS) entry which is preliminary data.</text>
</comment>
<gene>
    <name evidence="4" type="ORF">GCM10009802_14530</name>
</gene>
<dbReference type="InterPro" id="IPR001647">
    <property type="entry name" value="HTH_TetR"/>
</dbReference>
<keyword evidence="5" id="KW-1185">Reference proteome</keyword>
<dbReference type="InterPro" id="IPR009057">
    <property type="entry name" value="Homeodomain-like_sf"/>
</dbReference>
<dbReference type="SUPFAM" id="SSF46689">
    <property type="entry name" value="Homeodomain-like"/>
    <property type="match status" value="1"/>
</dbReference>
<evidence type="ECO:0000259" key="3">
    <source>
        <dbReference type="PROSITE" id="PS50977"/>
    </source>
</evidence>
<name>A0ABP5JD98_9ACTN</name>
<evidence type="ECO:0000256" key="1">
    <source>
        <dbReference type="ARBA" id="ARBA00023125"/>
    </source>
</evidence>
<dbReference type="InterPro" id="IPR041583">
    <property type="entry name" value="TetR_C_31"/>
</dbReference>
<protein>
    <submittedName>
        <fullName evidence="4">TetR family transcriptional regulator</fullName>
    </submittedName>
</protein>
<proteinExistence type="predicted"/>
<dbReference type="EMBL" id="BAAAPF010000025">
    <property type="protein sequence ID" value="GAA2114863.1"/>
    <property type="molecule type" value="Genomic_DNA"/>
</dbReference>
<dbReference type="PROSITE" id="PS50977">
    <property type="entry name" value="HTH_TETR_2"/>
    <property type="match status" value="1"/>
</dbReference>
<keyword evidence="1 2" id="KW-0238">DNA-binding</keyword>
<evidence type="ECO:0000256" key="2">
    <source>
        <dbReference type="PROSITE-ProRule" id="PRU00335"/>
    </source>
</evidence>
<feature type="DNA-binding region" description="H-T-H motif" evidence="2">
    <location>
        <begin position="45"/>
        <end position="64"/>
    </location>
</feature>
<reference evidence="5" key="1">
    <citation type="journal article" date="2019" name="Int. J. Syst. Evol. Microbiol.">
        <title>The Global Catalogue of Microorganisms (GCM) 10K type strain sequencing project: providing services to taxonomists for standard genome sequencing and annotation.</title>
        <authorList>
            <consortium name="The Broad Institute Genomics Platform"/>
            <consortium name="The Broad Institute Genome Sequencing Center for Infectious Disease"/>
            <person name="Wu L."/>
            <person name="Ma J."/>
        </authorList>
    </citation>
    <scope>NUCLEOTIDE SEQUENCE [LARGE SCALE GENOMIC DNA]</scope>
    <source>
        <strain evidence="5">JCM 15481</strain>
    </source>
</reference>
<dbReference type="Proteomes" id="UP001500443">
    <property type="component" value="Unassembled WGS sequence"/>
</dbReference>
<dbReference type="Gene3D" id="1.10.357.10">
    <property type="entry name" value="Tetracycline Repressor, domain 2"/>
    <property type="match status" value="1"/>
</dbReference>
<evidence type="ECO:0000313" key="5">
    <source>
        <dbReference type="Proteomes" id="UP001500443"/>
    </source>
</evidence>